<feature type="transmembrane region" description="Helical" evidence="1">
    <location>
        <begin position="111"/>
        <end position="133"/>
    </location>
</feature>
<keyword evidence="1" id="KW-0812">Transmembrane</keyword>
<sequence length="206" mass="21310">LAEQDRAWTGELVGEVSVGTTRRLFVAVAGFAVAFVVSGAAEQLIPQGSVVIVFFAGSVAISAMILPGISGSLLLLILGQYTFLTGSLSAFKDGVLGLLLGTNGVEALFESGAVVASFAAGALVGLLTISRVVDWALEHYRDATFTFLIFLIVGALRAPVVQTSTRLAEQDRAWTGELVGEVSVGTTRRLFVAVAGFAVAFVVSGA</sequence>
<proteinExistence type="predicted"/>
<organism evidence="2 3">
    <name type="scientific">Halobium palmae</name>
    <dbReference type="NCBI Taxonomy" id="1776492"/>
    <lineage>
        <taxon>Archaea</taxon>
        <taxon>Methanobacteriati</taxon>
        <taxon>Methanobacteriota</taxon>
        <taxon>Stenosarchaea group</taxon>
        <taxon>Halobacteria</taxon>
        <taxon>Halobacteriales</taxon>
        <taxon>Haloferacaceae</taxon>
        <taxon>Halobium</taxon>
    </lineage>
</organism>
<feature type="transmembrane region" description="Helical" evidence="1">
    <location>
        <begin position="145"/>
        <end position="162"/>
    </location>
</feature>
<dbReference type="PANTHER" id="PTHR37308:SF1">
    <property type="entry name" value="POLYPRENYL-PHOSPHATE TRANSPORTER"/>
    <property type="match status" value="1"/>
</dbReference>
<dbReference type="PANTHER" id="PTHR37308">
    <property type="entry name" value="INTEGRAL MEMBRANE PROTEIN"/>
    <property type="match status" value="1"/>
</dbReference>
<evidence type="ECO:0000256" key="1">
    <source>
        <dbReference type="SAM" id="Phobius"/>
    </source>
</evidence>
<name>A0ABD5S5G6_9EURY</name>
<accession>A0ABD5S5G6</accession>
<comment type="caution">
    <text evidence="2">The sequence shown here is derived from an EMBL/GenBank/DDBJ whole genome shotgun (WGS) entry which is preliminary data.</text>
</comment>
<feature type="non-terminal residue" evidence="2">
    <location>
        <position position="1"/>
    </location>
</feature>
<gene>
    <name evidence="2" type="ORF">ACFQE1_20780</name>
</gene>
<keyword evidence="3" id="KW-1185">Reference proteome</keyword>
<protein>
    <submittedName>
        <fullName evidence="2">Undecaprenyl phosphate translocase family protein</fullName>
    </submittedName>
</protein>
<evidence type="ECO:0000313" key="2">
    <source>
        <dbReference type="EMBL" id="MFC6726761.1"/>
    </source>
</evidence>
<evidence type="ECO:0000313" key="3">
    <source>
        <dbReference type="Proteomes" id="UP001596328"/>
    </source>
</evidence>
<dbReference type="EMBL" id="JBHSWU010001370">
    <property type="protein sequence ID" value="MFC6726761.1"/>
    <property type="molecule type" value="Genomic_DNA"/>
</dbReference>
<reference evidence="2 3" key="1">
    <citation type="journal article" date="2019" name="Int. J. Syst. Evol. Microbiol.">
        <title>The Global Catalogue of Microorganisms (GCM) 10K type strain sequencing project: providing services to taxonomists for standard genome sequencing and annotation.</title>
        <authorList>
            <consortium name="The Broad Institute Genomics Platform"/>
            <consortium name="The Broad Institute Genome Sequencing Center for Infectious Disease"/>
            <person name="Wu L."/>
            <person name="Ma J."/>
        </authorList>
    </citation>
    <scope>NUCLEOTIDE SEQUENCE [LARGE SCALE GENOMIC DNA]</scope>
    <source>
        <strain evidence="2 3">NBRC 111368</strain>
    </source>
</reference>
<feature type="non-terminal residue" evidence="2">
    <location>
        <position position="206"/>
    </location>
</feature>
<dbReference type="Proteomes" id="UP001596328">
    <property type="component" value="Unassembled WGS sequence"/>
</dbReference>
<dbReference type="InterPro" id="IPR007163">
    <property type="entry name" value="VCA0040-like"/>
</dbReference>
<keyword evidence="1" id="KW-1133">Transmembrane helix</keyword>
<keyword evidence="1" id="KW-0472">Membrane</keyword>
<feature type="transmembrane region" description="Helical" evidence="1">
    <location>
        <begin position="24"/>
        <end position="41"/>
    </location>
</feature>
<dbReference type="Pfam" id="PF04018">
    <property type="entry name" value="VCA0040-like"/>
    <property type="match status" value="1"/>
</dbReference>
<dbReference type="AlphaFoldDB" id="A0ABD5S5G6"/>